<feature type="signal peptide" evidence="4">
    <location>
        <begin position="1"/>
        <end position="20"/>
    </location>
</feature>
<dbReference type="PROSITE" id="PS00141">
    <property type="entry name" value="ASP_PROTEASE"/>
    <property type="match status" value="1"/>
</dbReference>
<evidence type="ECO:0000256" key="2">
    <source>
        <dbReference type="ARBA" id="ARBA00022670"/>
    </source>
</evidence>
<dbReference type="Proteomes" id="UP001153076">
    <property type="component" value="Unassembled WGS sequence"/>
</dbReference>
<dbReference type="GO" id="GO:0006508">
    <property type="term" value="P:proteolysis"/>
    <property type="evidence" value="ECO:0007669"/>
    <property type="project" value="UniProtKB-KW"/>
</dbReference>
<dbReference type="PANTHER" id="PTHR47967">
    <property type="entry name" value="OS07G0603500 PROTEIN-RELATED"/>
    <property type="match status" value="1"/>
</dbReference>
<dbReference type="PANTHER" id="PTHR47967:SF23">
    <property type="entry name" value="OS04G0448300 PROTEIN"/>
    <property type="match status" value="1"/>
</dbReference>
<feature type="domain" description="Peptidase A1" evidence="5">
    <location>
        <begin position="341"/>
        <end position="632"/>
    </location>
</feature>
<dbReference type="OrthoDB" id="2747330at2759"/>
<dbReference type="InterPro" id="IPR001969">
    <property type="entry name" value="Aspartic_peptidase_AS"/>
</dbReference>
<proteinExistence type="inferred from homology"/>
<dbReference type="AlphaFoldDB" id="A0A9Q1K7U7"/>
<dbReference type="Pfam" id="PF14543">
    <property type="entry name" value="TAXi_N"/>
    <property type="match status" value="1"/>
</dbReference>
<evidence type="ECO:0000259" key="5">
    <source>
        <dbReference type="PROSITE" id="PS51767"/>
    </source>
</evidence>
<sequence length="632" mass="69178">MFSFIFLIINLLNSLDQALASFAHSTISSSVSPGKTTDYSFVFSGSLIHCSSLESTFFDPSYTKTMASLILRVASPGSSVFLARIAITKGGTPYFNSKKSSSHQKGHCFDRKCDMAPGRSCGSFEVDDPSLCLYYAAYFNNSTSRGIGSSMSESGMTTPLLPNDHGSYCLILTGINVDGSDLDFPSGIFEKAIDEDVNAMGFLIDSGRFVNVFQFHQQRNFEVRYGLEKNLPSLAYPRACPDEAVAFFIMLSFVLLFINTFYFVDQVSASPSPQKSTDNVIFSAPLIHRSSAESPFFDPNYTRDAHIEDGVNTSLARAHYFSQMKASSKDYVSAPISGWSLLMKFFIGTPPVVGYGVFDTGSTFTWIQCRPCIECIKQDYPLFDSRHSSSFQKLICSDNRCQMGPATSCGSSLAVEPNLCLYYITYWDTSTSRGIVSTETMTLSAENTSRTEKSVVFGCGNDNESEGYPGVVGLGKGGSSLLNQFSVSHFSYHVFANGDYIHGVVHFGPGASLSHLGMTTPILSNDQAIYFLNLTGISVDGSDLKFPKGVFEMGTDEDGNSLGFVIDSGSTYTMLPSEVYDVFKAPSWRQCMSVPQKAPQVLSYVIGMLVELLRLCFSSVGWITFCVMQIYG</sequence>
<reference evidence="6" key="1">
    <citation type="submission" date="2022-04" db="EMBL/GenBank/DDBJ databases">
        <title>Carnegiea gigantea Genome sequencing and assembly v2.</title>
        <authorList>
            <person name="Copetti D."/>
            <person name="Sanderson M.J."/>
            <person name="Burquez A."/>
            <person name="Wojciechowski M.F."/>
        </authorList>
    </citation>
    <scope>NUCLEOTIDE SEQUENCE</scope>
    <source>
        <strain evidence="6">SGP5-SGP5p</strain>
        <tissue evidence="6">Aerial part</tissue>
    </source>
</reference>
<feature type="chain" id="PRO_5040222270" description="Peptidase A1 domain-containing protein" evidence="4">
    <location>
        <begin position="21"/>
        <end position="632"/>
    </location>
</feature>
<gene>
    <name evidence="6" type="ORF">Cgig2_031443</name>
</gene>
<dbReference type="InterPro" id="IPR033121">
    <property type="entry name" value="PEPTIDASE_A1"/>
</dbReference>
<dbReference type="InterPro" id="IPR021109">
    <property type="entry name" value="Peptidase_aspartic_dom_sf"/>
</dbReference>
<dbReference type="InterPro" id="IPR051708">
    <property type="entry name" value="Plant_Aspart_Prot_A1"/>
</dbReference>
<evidence type="ECO:0000313" key="7">
    <source>
        <dbReference type="Proteomes" id="UP001153076"/>
    </source>
</evidence>
<dbReference type="SUPFAM" id="SSF50630">
    <property type="entry name" value="Acid proteases"/>
    <property type="match status" value="2"/>
</dbReference>
<comment type="similarity">
    <text evidence="1">Belongs to the peptidase A1 family.</text>
</comment>
<dbReference type="EMBL" id="JAKOGI010000275">
    <property type="protein sequence ID" value="KAJ8437927.1"/>
    <property type="molecule type" value="Genomic_DNA"/>
</dbReference>
<evidence type="ECO:0000313" key="6">
    <source>
        <dbReference type="EMBL" id="KAJ8437927.1"/>
    </source>
</evidence>
<dbReference type="PROSITE" id="PS51767">
    <property type="entry name" value="PEPTIDASE_A1"/>
    <property type="match status" value="1"/>
</dbReference>
<keyword evidence="4" id="KW-0732">Signal</keyword>
<dbReference type="Gene3D" id="2.40.70.10">
    <property type="entry name" value="Acid Proteases"/>
    <property type="match status" value="3"/>
</dbReference>
<name>A0A9Q1K7U7_9CARY</name>
<dbReference type="InterPro" id="IPR032799">
    <property type="entry name" value="TAXi_C"/>
</dbReference>
<comment type="caution">
    <text evidence="6">The sequence shown here is derived from an EMBL/GenBank/DDBJ whole genome shotgun (WGS) entry which is preliminary data.</text>
</comment>
<dbReference type="InterPro" id="IPR032861">
    <property type="entry name" value="TAXi_N"/>
</dbReference>
<dbReference type="GO" id="GO:0005576">
    <property type="term" value="C:extracellular region"/>
    <property type="evidence" value="ECO:0007669"/>
    <property type="project" value="TreeGrafter"/>
</dbReference>
<evidence type="ECO:0000256" key="4">
    <source>
        <dbReference type="SAM" id="SignalP"/>
    </source>
</evidence>
<dbReference type="GO" id="GO:0004190">
    <property type="term" value="F:aspartic-type endopeptidase activity"/>
    <property type="evidence" value="ECO:0007669"/>
    <property type="project" value="InterPro"/>
</dbReference>
<protein>
    <recommendedName>
        <fullName evidence="5">Peptidase A1 domain-containing protein</fullName>
    </recommendedName>
</protein>
<keyword evidence="2" id="KW-0645">Protease</keyword>
<keyword evidence="7" id="KW-1185">Reference proteome</keyword>
<evidence type="ECO:0000256" key="1">
    <source>
        <dbReference type="ARBA" id="ARBA00007447"/>
    </source>
</evidence>
<dbReference type="Pfam" id="PF14541">
    <property type="entry name" value="TAXi_C"/>
    <property type="match status" value="1"/>
</dbReference>
<evidence type="ECO:0000256" key="3">
    <source>
        <dbReference type="ARBA" id="ARBA00022801"/>
    </source>
</evidence>
<accession>A0A9Q1K7U7</accession>
<organism evidence="6 7">
    <name type="scientific">Carnegiea gigantea</name>
    <dbReference type="NCBI Taxonomy" id="171969"/>
    <lineage>
        <taxon>Eukaryota</taxon>
        <taxon>Viridiplantae</taxon>
        <taxon>Streptophyta</taxon>
        <taxon>Embryophyta</taxon>
        <taxon>Tracheophyta</taxon>
        <taxon>Spermatophyta</taxon>
        <taxon>Magnoliopsida</taxon>
        <taxon>eudicotyledons</taxon>
        <taxon>Gunneridae</taxon>
        <taxon>Pentapetalae</taxon>
        <taxon>Caryophyllales</taxon>
        <taxon>Cactineae</taxon>
        <taxon>Cactaceae</taxon>
        <taxon>Cactoideae</taxon>
        <taxon>Echinocereeae</taxon>
        <taxon>Carnegiea</taxon>
    </lineage>
</organism>
<keyword evidence="3" id="KW-0378">Hydrolase</keyword>